<reference evidence="2 3" key="1">
    <citation type="submission" date="2024-09" db="EMBL/GenBank/DDBJ databases">
        <title>Rethinking Asexuality: The Enigmatic Case of Functional Sexual Genes in Lepraria (Stereocaulaceae).</title>
        <authorList>
            <person name="Doellman M."/>
            <person name="Sun Y."/>
            <person name="Barcenas-Pena A."/>
            <person name="Lumbsch H.T."/>
            <person name="Grewe F."/>
        </authorList>
    </citation>
    <scope>NUCLEOTIDE SEQUENCE [LARGE SCALE GENOMIC DNA]</scope>
    <source>
        <strain evidence="2 3">Mercado 3170</strain>
    </source>
</reference>
<keyword evidence="1" id="KW-0472">Membrane</keyword>
<organism evidence="2 3">
    <name type="scientific">Stereocaulon virgatum</name>
    <dbReference type="NCBI Taxonomy" id="373712"/>
    <lineage>
        <taxon>Eukaryota</taxon>
        <taxon>Fungi</taxon>
        <taxon>Dikarya</taxon>
        <taxon>Ascomycota</taxon>
        <taxon>Pezizomycotina</taxon>
        <taxon>Lecanoromycetes</taxon>
        <taxon>OSLEUM clade</taxon>
        <taxon>Lecanoromycetidae</taxon>
        <taxon>Lecanorales</taxon>
        <taxon>Lecanorineae</taxon>
        <taxon>Stereocaulaceae</taxon>
        <taxon>Stereocaulon</taxon>
    </lineage>
</organism>
<feature type="transmembrane region" description="Helical" evidence="1">
    <location>
        <begin position="199"/>
        <end position="218"/>
    </location>
</feature>
<keyword evidence="1" id="KW-1133">Transmembrane helix</keyword>
<feature type="transmembrane region" description="Helical" evidence="1">
    <location>
        <begin position="244"/>
        <end position="266"/>
    </location>
</feature>
<accession>A0ABR4AGV1</accession>
<evidence type="ECO:0000256" key="1">
    <source>
        <dbReference type="SAM" id="Phobius"/>
    </source>
</evidence>
<sequence length="385" mass="42351">MPSLINTARFGLLLFSAAGFYATWYMFMNNGSVEHMTHIRDVGPRQLPGTKEPLKTVYTRISAVDYQLTVLTTFFWEQVDGSNPSASLFCFHFATQAACGWGLLLLETLRYGNRCRIISFLGVWGFLVQNAAYAVILPIYLTLHLWTSPLTSSKRLSHYLVDTPNTAAVFGSMILGYVLPSIAMSLPAPSVIGFDQKQLYIAIWQLFPVWVSLLQAILPHVLPNLEEQHFAISPAQQAFNTMRVLYIGLLTFAGIGQISTASLLLVSKFFPGLFAPEFRGAFNPAKVFLPVSISPSTRMPSIGAGAHQLLQYDEFIGSAAMVLWCTVLFANTYQILKCRQSVASLLAQGTAAMLLTGPLGYATACIWARDELVIAEAGQDAKKVN</sequence>
<evidence type="ECO:0000313" key="3">
    <source>
        <dbReference type="Proteomes" id="UP001590950"/>
    </source>
</evidence>
<dbReference type="EMBL" id="JBEFKJ010000008">
    <property type="protein sequence ID" value="KAL2044680.1"/>
    <property type="molecule type" value="Genomic_DNA"/>
</dbReference>
<dbReference type="Proteomes" id="UP001590950">
    <property type="component" value="Unassembled WGS sequence"/>
</dbReference>
<feature type="transmembrane region" description="Helical" evidence="1">
    <location>
        <begin position="166"/>
        <end position="187"/>
    </location>
</feature>
<evidence type="ECO:0000313" key="2">
    <source>
        <dbReference type="EMBL" id="KAL2044680.1"/>
    </source>
</evidence>
<proteinExistence type="predicted"/>
<protein>
    <submittedName>
        <fullName evidence="2">Uncharacterized protein</fullName>
    </submittedName>
</protein>
<gene>
    <name evidence="2" type="ORF">N7G274_002454</name>
</gene>
<comment type="caution">
    <text evidence="2">The sequence shown here is derived from an EMBL/GenBank/DDBJ whole genome shotgun (WGS) entry which is preliminary data.</text>
</comment>
<feature type="transmembrane region" description="Helical" evidence="1">
    <location>
        <begin position="118"/>
        <end position="146"/>
    </location>
</feature>
<name>A0ABR4AGV1_9LECA</name>
<keyword evidence="3" id="KW-1185">Reference proteome</keyword>
<feature type="transmembrane region" description="Helical" evidence="1">
    <location>
        <begin position="86"/>
        <end position="106"/>
    </location>
</feature>
<feature type="transmembrane region" description="Helical" evidence="1">
    <location>
        <begin position="7"/>
        <end position="27"/>
    </location>
</feature>
<keyword evidence="1" id="KW-0812">Transmembrane</keyword>